<gene>
    <name evidence="3" type="ORF">D8771_09135</name>
</gene>
<evidence type="ECO:0000313" key="3">
    <source>
        <dbReference type="EMBL" id="TGG86489.1"/>
    </source>
</evidence>
<evidence type="ECO:0000256" key="2">
    <source>
        <dbReference type="SAM" id="Phobius"/>
    </source>
</evidence>
<feature type="transmembrane region" description="Helical" evidence="2">
    <location>
        <begin position="131"/>
        <end position="151"/>
    </location>
</feature>
<evidence type="ECO:0000256" key="1">
    <source>
        <dbReference type="SAM" id="MobiDB-lite"/>
    </source>
</evidence>
<feature type="transmembrane region" description="Helical" evidence="2">
    <location>
        <begin position="219"/>
        <end position="238"/>
    </location>
</feature>
<name>A0A8H1LMI6_9ACTN</name>
<feature type="region of interest" description="Disordered" evidence="1">
    <location>
        <begin position="317"/>
        <end position="336"/>
    </location>
</feature>
<feature type="compositionally biased region" description="Basic and acidic residues" evidence="1">
    <location>
        <begin position="317"/>
        <end position="326"/>
    </location>
</feature>
<organism evidence="3 4">
    <name type="scientific">Streptomyces albus</name>
    <dbReference type="NCBI Taxonomy" id="1888"/>
    <lineage>
        <taxon>Bacteria</taxon>
        <taxon>Bacillati</taxon>
        <taxon>Actinomycetota</taxon>
        <taxon>Actinomycetes</taxon>
        <taxon>Kitasatosporales</taxon>
        <taxon>Streptomycetaceae</taxon>
        <taxon>Streptomyces</taxon>
    </lineage>
</organism>
<dbReference type="Proteomes" id="UP000298111">
    <property type="component" value="Unassembled WGS sequence"/>
</dbReference>
<feature type="transmembrane region" description="Helical" evidence="2">
    <location>
        <begin position="93"/>
        <end position="119"/>
    </location>
</feature>
<dbReference type="GeneID" id="75179469"/>
<keyword evidence="2" id="KW-0472">Membrane</keyword>
<feature type="transmembrane region" description="Helical" evidence="2">
    <location>
        <begin position="53"/>
        <end position="72"/>
    </location>
</feature>
<feature type="transmembrane region" description="Helical" evidence="2">
    <location>
        <begin position="245"/>
        <end position="262"/>
    </location>
</feature>
<sequence length="459" mass="48330">MNSRVLRTELRRSVALWAGAVVLVSALAFLYLIPGPWSRGTVRWTDQWTSTAMWTRSLLVYLWPLAMGAGALQGLRDHRSKVSELLTSTPRPAWHRAAALAAPTALTLVAAFALLVGAGGVRVLAGPAYPHLGWLPVSLVGALALAAGAVLGMGVGRALPSPLTPPALTVGAFVCVNLLRAFDDEAVPTPSVPNRLSLLSPAVSQMRQALLTLSGPVHLGQTLWLLGLAATGFALLAAATLRGRLLALAPVLTGAVLALLVLPSDPRHTYVVDEAAAAMVCEGPVCVTKAHRARLDDIAGPGRKALALMKEALGDRAPDRIRESTEPRALGDTPQRSRTTVFVEFDDGLLAGARGQELTRALLAEGMAPSCFPRSENESGTLADIATQSIAAGWVLGEPEPFDGTAHKPGDQREIARPVWDKLKAQPRAEQRSRIAAMHEAALTCKGDTLAVLSGGTSR</sequence>
<keyword evidence="2" id="KW-1133">Transmembrane helix</keyword>
<feature type="transmembrane region" description="Helical" evidence="2">
    <location>
        <begin position="163"/>
        <end position="182"/>
    </location>
</feature>
<proteinExistence type="predicted"/>
<protein>
    <submittedName>
        <fullName evidence="3">Uncharacterized protein</fullName>
    </submittedName>
</protein>
<comment type="caution">
    <text evidence="3">The sequence shown here is derived from an EMBL/GenBank/DDBJ whole genome shotgun (WGS) entry which is preliminary data.</text>
</comment>
<dbReference type="RefSeq" id="WP_135566825.1">
    <property type="nucleotide sequence ID" value="NZ_BNEJ01000012.1"/>
</dbReference>
<keyword evidence="2" id="KW-0812">Transmembrane</keyword>
<evidence type="ECO:0000313" key="4">
    <source>
        <dbReference type="Proteomes" id="UP000298111"/>
    </source>
</evidence>
<accession>A0A8H1LMI6</accession>
<feature type="transmembrane region" description="Helical" evidence="2">
    <location>
        <begin position="14"/>
        <end position="33"/>
    </location>
</feature>
<dbReference type="EMBL" id="RCIY01000040">
    <property type="protein sequence ID" value="TGG86489.1"/>
    <property type="molecule type" value="Genomic_DNA"/>
</dbReference>
<dbReference type="AlphaFoldDB" id="A0A8H1LMI6"/>
<reference evidence="3 4" key="1">
    <citation type="submission" date="2018-10" db="EMBL/GenBank/DDBJ databases">
        <title>Isolation of pseudouridimycin from Streptomyces albus DSM 40763.</title>
        <authorList>
            <person name="Rosenqvist P."/>
            <person name="Metsae-Ketelae M."/>
            <person name="Virta P."/>
        </authorList>
    </citation>
    <scope>NUCLEOTIDE SEQUENCE [LARGE SCALE GENOMIC DNA]</scope>
    <source>
        <strain evidence="3 4">DSM 40763</strain>
    </source>
</reference>